<name>A0AA86JBM4_9ACTN</name>
<geneLocation type="plasmid" evidence="3 4">
    <name>pYSPA8-1</name>
</geneLocation>
<dbReference type="EMBL" id="LC735414">
    <property type="protein sequence ID" value="BDT39558.1"/>
    <property type="molecule type" value="Genomic_DNA"/>
</dbReference>
<dbReference type="Pfam" id="PF13560">
    <property type="entry name" value="HTH_31"/>
    <property type="match status" value="1"/>
</dbReference>
<dbReference type="AlphaFoldDB" id="A0AA86JBM4"/>
<dbReference type="SUPFAM" id="SSF47413">
    <property type="entry name" value="lambda repressor-like DNA-binding domains"/>
    <property type="match status" value="1"/>
</dbReference>
<accession>A0AA86JBM4</accession>
<reference evidence="3 4" key="1">
    <citation type="submission" date="2022-10" db="EMBL/GenBank/DDBJ databases">
        <title>Draft genome sequence of Streptomyces sp. YSPA8.</title>
        <authorList>
            <person name="Moriuchi R."/>
            <person name="Dohra H."/>
            <person name="Yamamura H."/>
            <person name="Kodani S."/>
        </authorList>
    </citation>
    <scope>NUCLEOTIDE SEQUENCE [LARGE SCALE GENOMIC DNA]</scope>
    <source>
        <strain evidence="3 4">YSPA8</strain>
        <plasmid evidence="3 4">pYSPA8-1</plasmid>
    </source>
</reference>
<dbReference type="SMART" id="SM00530">
    <property type="entry name" value="HTH_XRE"/>
    <property type="match status" value="1"/>
</dbReference>
<feature type="domain" description="HTH cro/C1-type" evidence="2">
    <location>
        <begin position="39"/>
        <end position="93"/>
    </location>
</feature>
<evidence type="ECO:0000313" key="3">
    <source>
        <dbReference type="EMBL" id="BDT39558.1"/>
    </source>
</evidence>
<dbReference type="InterPro" id="IPR043917">
    <property type="entry name" value="DUF5753"/>
</dbReference>
<keyword evidence="4" id="KW-1185">Reference proteome</keyword>
<feature type="region of interest" description="Disordered" evidence="1">
    <location>
        <begin position="1"/>
        <end position="24"/>
    </location>
</feature>
<organism evidence="3 4">
    <name type="scientific">Streptomyces yaizuensis</name>
    <dbReference type="NCBI Taxonomy" id="2989713"/>
    <lineage>
        <taxon>Bacteria</taxon>
        <taxon>Bacillati</taxon>
        <taxon>Actinomycetota</taxon>
        <taxon>Actinomycetes</taxon>
        <taxon>Kitasatosporales</taxon>
        <taxon>Streptomycetaceae</taxon>
        <taxon>Streptomyces</taxon>
    </lineage>
</organism>
<dbReference type="Proteomes" id="UP001291653">
    <property type="component" value="Plasmid pYSPA8-1"/>
</dbReference>
<proteinExistence type="predicted"/>
<evidence type="ECO:0000313" key="4">
    <source>
        <dbReference type="Proteomes" id="UP001291653"/>
    </source>
</evidence>
<dbReference type="Pfam" id="PF19054">
    <property type="entry name" value="DUF5753"/>
    <property type="match status" value="1"/>
</dbReference>
<dbReference type="Gene3D" id="1.10.260.40">
    <property type="entry name" value="lambda repressor-like DNA-binding domains"/>
    <property type="match status" value="1"/>
</dbReference>
<protein>
    <submittedName>
        <fullName evidence="3">Helix-turn-helix domain-containing protein</fullName>
    </submittedName>
</protein>
<dbReference type="RefSeq" id="WP_323451917.1">
    <property type="nucleotide sequence ID" value="NZ_LC735414.1"/>
</dbReference>
<gene>
    <name evidence="3" type="ORF">SYYSPA8_37200</name>
</gene>
<keyword evidence="3" id="KW-0614">Plasmid</keyword>
<dbReference type="PROSITE" id="PS50943">
    <property type="entry name" value="HTH_CROC1"/>
    <property type="match status" value="1"/>
</dbReference>
<dbReference type="InterPro" id="IPR001387">
    <property type="entry name" value="Cro/C1-type_HTH"/>
</dbReference>
<dbReference type="InterPro" id="IPR010982">
    <property type="entry name" value="Lambda_DNA-bd_dom_sf"/>
</dbReference>
<sequence>MATAVPDTTGPEVFRRHPADPDDDVPIAGTAAVVTGTILRAARRAQDLGLADAARALGTTAAGLAGIEGGVKPPSPRDLTRLLDLYELPRADLHWPALTSLLDRSYGETAVDDGPGWYERLAWCEAEAERTTVYSATTLPHPVHTTAYSRLWWQAQVVRDAPPPEAVEARRRRPDDDRPMTLYLDESVLWRHTATTRAAIAAQFTHLSSLPWVEIRIVPLGLRAFPAGILTALSLGSCRYLCAEETGAAAAYSTGRAAAQRDTILTTLEAEARTPLLSASLLRGAVTSYTP</sequence>
<dbReference type="GO" id="GO:0003677">
    <property type="term" value="F:DNA binding"/>
    <property type="evidence" value="ECO:0007669"/>
    <property type="project" value="InterPro"/>
</dbReference>
<evidence type="ECO:0000259" key="2">
    <source>
        <dbReference type="PROSITE" id="PS50943"/>
    </source>
</evidence>
<evidence type="ECO:0000256" key="1">
    <source>
        <dbReference type="SAM" id="MobiDB-lite"/>
    </source>
</evidence>